<proteinExistence type="predicted"/>
<protein>
    <submittedName>
        <fullName evidence="1">Uncharacterized protein</fullName>
    </submittedName>
</protein>
<gene>
    <name evidence="1" type="ORF">GCM10010430_80060</name>
</gene>
<comment type="caution">
    <text evidence="1">The sequence shown here is derived from an EMBL/GenBank/DDBJ whole genome shotgun (WGS) entry which is preliminary data.</text>
</comment>
<organism evidence="1 2">
    <name type="scientific">Kitasatospora cystarginea</name>
    <dbReference type="NCBI Taxonomy" id="58350"/>
    <lineage>
        <taxon>Bacteria</taxon>
        <taxon>Bacillati</taxon>
        <taxon>Actinomycetota</taxon>
        <taxon>Actinomycetes</taxon>
        <taxon>Kitasatosporales</taxon>
        <taxon>Streptomycetaceae</taxon>
        <taxon>Kitasatospora</taxon>
    </lineage>
</organism>
<keyword evidence="2" id="KW-1185">Reference proteome</keyword>
<evidence type="ECO:0000313" key="1">
    <source>
        <dbReference type="EMBL" id="GAA2282188.1"/>
    </source>
</evidence>
<dbReference type="EMBL" id="BAAATR010000096">
    <property type="protein sequence ID" value="GAA2282188.1"/>
    <property type="molecule type" value="Genomic_DNA"/>
</dbReference>
<evidence type="ECO:0000313" key="2">
    <source>
        <dbReference type="Proteomes" id="UP001500305"/>
    </source>
</evidence>
<dbReference type="Proteomes" id="UP001500305">
    <property type="component" value="Unassembled WGS sequence"/>
</dbReference>
<accession>A0ABP5RYZ1</accession>
<dbReference type="RefSeq" id="WP_344641493.1">
    <property type="nucleotide sequence ID" value="NZ_BAAATR010000096.1"/>
</dbReference>
<sequence length="114" mass="12306">MRRFRLRAESRSSPLAFIKVVIPVTDSPTSSHDVPVPVTALIKLTELKELASTAVDCWNNGDQKGAFDAVGASMPVAAAAATALNILLELDRVAAQSAENERRRTEEDASAWWG</sequence>
<name>A0ABP5RYZ1_9ACTN</name>
<reference evidence="2" key="1">
    <citation type="journal article" date="2019" name="Int. J. Syst. Evol. Microbiol.">
        <title>The Global Catalogue of Microorganisms (GCM) 10K type strain sequencing project: providing services to taxonomists for standard genome sequencing and annotation.</title>
        <authorList>
            <consortium name="The Broad Institute Genomics Platform"/>
            <consortium name="The Broad Institute Genome Sequencing Center for Infectious Disease"/>
            <person name="Wu L."/>
            <person name="Ma J."/>
        </authorList>
    </citation>
    <scope>NUCLEOTIDE SEQUENCE [LARGE SCALE GENOMIC DNA]</scope>
    <source>
        <strain evidence="2">JCM 7356</strain>
    </source>
</reference>